<comment type="caution">
    <text evidence="9">The sequence shown here is derived from an EMBL/GenBank/DDBJ whole genome shotgun (WGS) entry which is preliminary data.</text>
</comment>
<evidence type="ECO:0000256" key="7">
    <source>
        <dbReference type="ARBA" id="ARBA00023157"/>
    </source>
</evidence>
<keyword evidence="5 9" id="KW-0378">Hydrolase</keyword>
<dbReference type="Proteomes" id="UP001365405">
    <property type="component" value="Unassembled WGS sequence"/>
</dbReference>
<feature type="region of interest" description="Disordered" evidence="8">
    <location>
        <begin position="339"/>
        <end position="387"/>
    </location>
</feature>
<keyword evidence="6" id="KW-0106">Calcium</keyword>
<evidence type="ECO:0000256" key="6">
    <source>
        <dbReference type="ARBA" id="ARBA00022837"/>
    </source>
</evidence>
<gene>
    <name evidence="9" type="ORF">AACH10_16775</name>
</gene>
<dbReference type="PANTHER" id="PTHR33938:SF15">
    <property type="entry name" value="FERULOYL ESTERASE B-RELATED"/>
    <property type="match status" value="1"/>
</dbReference>
<dbReference type="Gene3D" id="3.40.50.1820">
    <property type="entry name" value="alpha/beta hydrolase"/>
    <property type="match status" value="1"/>
</dbReference>
<organism evidence="9 10">
    <name type="scientific">Pseudaquabacterium inlustre</name>
    <dbReference type="NCBI Taxonomy" id="2984192"/>
    <lineage>
        <taxon>Bacteria</taxon>
        <taxon>Pseudomonadati</taxon>
        <taxon>Pseudomonadota</taxon>
        <taxon>Betaproteobacteria</taxon>
        <taxon>Burkholderiales</taxon>
        <taxon>Sphaerotilaceae</taxon>
        <taxon>Pseudaquabacterium</taxon>
    </lineage>
</organism>
<keyword evidence="2" id="KW-0719">Serine esterase</keyword>
<proteinExistence type="inferred from homology"/>
<keyword evidence="4" id="KW-0732">Signal</keyword>
<feature type="region of interest" description="Disordered" evidence="8">
    <location>
        <begin position="41"/>
        <end position="61"/>
    </location>
</feature>
<dbReference type="PANTHER" id="PTHR33938">
    <property type="entry name" value="FERULOYL ESTERASE B-RELATED"/>
    <property type="match status" value="1"/>
</dbReference>
<evidence type="ECO:0000313" key="10">
    <source>
        <dbReference type="Proteomes" id="UP001365405"/>
    </source>
</evidence>
<dbReference type="Pfam" id="PF07519">
    <property type="entry name" value="Tannase"/>
    <property type="match status" value="1"/>
</dbReference>
<dbReference type="GO" id="GO:0016787">
    <property type="term" value="F:hydrolase activity"/>
    <property type="evidence" value="ECO:0007669"/>
    <property type="project" value="UniProtKB-KW"/>
</dbReference>
<keyword evidence="10" id="KW-1185">Reference proteome</keyword>
<reference evidence="9 10" key="1">
    <citation type="submission" date="2024-04" db="EMBL/GenBank/DDBJ databases">
        <title>Novel species of the genus Ideonella isolated from streams.</title>
        <authorList>
            <person name="Lu H."/>
        </authorList>
    </citation>
    <scope>NUCLEOTIDE SEQUENCE [LARGE SCALE GENOMIC DNA]</scope>
    <source>
        <strain evidence="9 10">DXS22W</strain>
    </source>
</reference>
<evidence type="ECO:0000256" key="8">
    <source>
        <dbReference type="SAM" id="MobiDB-lite"/>
    </source>
</evidence>
<sequence>MTRIRPVSPCHARPGAAATLAALAALGLLLSGCAGRLPLHRADGLPPPPSSDGRSPPVPCRQLSGALADWPGLRITEAQDQPADAAGHPAHCLVRGRLGERTGSDGRAYAIGFELRLPRGDGLRLLHQPQDGMSTPAFGTLAVQPGPHALGRGIAVLTSDGGHQATAPAEARYGLAAPQAYGADAQARRDLAHAADAAVWPLAVALATRHYGAAPKYRYIAGCGEGGRRALMAASRQPEHYDGLLAGAPALNLPRATLAQAWSLQSWMAVSADLRRAFTPAQLREVGARVLARCDALDQLADGVVADVRRCQRAFRFQDLQCPAPPGVTAAMAPGEVAAAQPAATQPGSKPARKAATQPAAKPAAKPAGKAVAKAPTPPTEEELLPRTLAPLPSAARSEAGRALAEGPAACLSPLQVRALQRAFAGPVTQQGEPLYAAWPMDPGIAGAQWRRWQLDSAEPAFDGLPLLAVLAPATLSQVMSTPPAELGDGSVAALRDYLARLDMDRDAPAIAATDATHTESALELFTPPEVLAPRLASLARHGGKLLVYHGVADPVFSALDTLGWADRLQAALGVPAADEVARVFPVPGMNHCAGGPATDRFDALGALMDWVEQGRAPDRIEARVHPANPERPTAWSTQRSRPLCPWPRVARYAGGDVESADSFRCGPP</sequence>
<protein>
    <submittedName>
        <fullName evidence="9">Tannase/feruloyl esterase family alpha/beta hydrolase</fullName>
    </submittedName>
</protein>
<keyword evidence="7" id="KW-1015">Disulfide bond</keyword>
<evidence type="ECO:0000256" key="3">
    <source>
        <dbReference type="ARBA" id="ARBA00022723"/>
    </source>
</evidence>
<keyword evidence="3" id="KW-0479">Metal-binding</keyword>
<dbReference type="InterPro" id="IPR011118">
    <property type="entry name" value="Tannase/feruloyl_esterase"/>
</dbReference>
<name>A0ABU9CJ83_9BURK</name>
<evidence type="ECO:0000256" key="4">
    <source>
        <dbReference type="ARBA" id="ARBA00022729"/>
    </source>
</evidence>
<feature type="compositionally biased region" description="Low complexity" evidence="8">
    <location>
        <begin position="339"/>
        <end position="375"/>
    </location>
</feature>
<evidence type="ECO:0000256" key="1">
    <source>
        <dbReference type="ARBA" id="ARBA00006249"/>
    </source>
</evidence>
<dbReference type="RefSeq" id="WP_341411603.1">
    <property type="nucleotide sequence ID" value="NZ_JBBUTH010000008.1"/>
</dbReference>
<comment type="similarity">
    <text evidence="1">Belongs to the tannase family.</text>
</comment>
<dbReference type="EMBL" id="JBBUTH010000008">
    <property type="protein sequence ID" value="MEK8051909.1"/>
    <property type="molecule type" value="Genomic_DNA"/>
</dbReference>
<dbReference type="PROSITE" id="PS51257">
    <property type="entry name" value="PROKAR_LIPOPROTEIN"/>
    <property type="match status" value="1"/>
</dbReference>
<evidence type="ECO:0000256" key="5">
    <source>
        <dbReference type="ARBA" id="ARBA00022801"/>
    </source>
</evidence>
<evidence type="ECO:0000313" key="9">
    <source>
        <dbReference type="EMBL" id="MEK8051909.1"/>
    </source>
</evidence>
<dbReference type="SUPFAM" id="SSF53474">
    <property type="entry name" value="alpha/beta-Hydrolases"/>
    <property type="match status" value="1"/>
</dbReference>
<evidence type="ECO:0000256" key="2">
    <source>
        <dbReference type="ARBA" id="ARBA00022487"/>
    </source>
</evidence>
<dbReference type="InterPro" id="IPR029058">
    <property type="entry name" value="AB_hydrolase_fold"/>
</dbReference>
<accession>A0ABU9CJ83</accession>